<keyword evidence="1" id="KW-0805">Transcription regulation</keyword>
<name>A0A7L4YNT5_9ACTN</name>
<feature type="domain" description="HTH hxlR-type" evidence="4">
    <location>
        <begin position="18"/>
        <end position="111"/>
    </location>
</feature>
<keyword evidence="3" id="KW-0804">Transcription</keyword>
<dbReference type="EMBL" id="CP047156">
    <property type="protein sequence ID" value="QHC00738.1"/>
    <property type="molecule type" value="Genomic_DNA"/>
</dbReference>
<dbReference type="CDD" id="cd00090">
    <property type="entry name" value="HTH_ARSR"/>
    <property type="match status" value="1"/>
</dbReference>
<dbReference type="InterPro" id="IPR002577">
    <property type="entry name" value="HTH_HxlR"/>
</dbReference>
<evidence type="ECO:0000313" key="5">
    <source>
        <dbReference type="EMBL" id="QHC00738.1"/>
    </source>
</evidence>
<evidence type="ECO:0000259" key="4">
    <source>
        <dbReference type="PROSITE" id="PS51118"/>
    </source>
</evidence>
<evidence type="ECO:0000313" key="6">
    <source>
        <dbReference type="Proteomes" id="UP000463857"/>
    </source>
</evidence>
<dbReference type="Gene3D" id="1.10.10.10">
    <property type="entry name" value="Winged helix-like DNA-binding domain superfamily/Winged helix DNA-binding domain"/>
    <property type="match status" value="1"/>
</dbReference>
<dbReference type="KEGG" id="eke:EK0264_10850"/>
<dbReference type="InterPro" id="IPR011991">
    <property type="entry name" value="ArsR-like_HTH"/>
</dbReference>
<proteinExistence type="predicted"/>
<protein>
    <submittedName>
        <fullName evidence="5">Transcriptional regulator</fullName>
    </submittedName>
</protein>
<dbReference type="PANTHER" id="PTHR33204">
    <property type="entry name" value="TRANSCRIPTIONAL REGULATOR, MARR FAMILY"/>
    <property type="match status" value="1"/>
</dbReference>
<dbReference type="InParanoid" id="A0A7L4YNT5"/>
<dbReference type="RefSeq" id="WP_159545518.1">
    <property type="nucleotide sequence ID" value="NZ_CP047156.1"/>
</dbReference>
<dbReference type="Proteomes" id="UP000463857">
    <property type="component" value="Chromosome"/>
</dbReference>
<evidence type="ECO:0000256" key="1">
    <source>
        <dbReference type="ARBA" id="ARBA00023015"/>
    </source>
</evidence>
<keyword evidence="2" id="KW-0238">DNA-binding</keyword>
<dbReference type="SUPFAM" id="SSF46785">
    <property type="entry name" value="Winged helix' DNA-binding domain"/>
    <property type="match status" value="1"/>
</dbReference>
<reference evidence="5 6" key="1">
    <citation type="journal article" date="2018" name="Int. J. Syst. Evol. Microbiol.">
        <title>Epidermidibacterium keratini gen. nov., sp. nov., a member of the family Sporichthyaceae, isolated from keratin epidermis.</title>
        <authorList>
            <person name="Lee D.G."/>
            <person name="Trujillo M.E."/>
            <person name="Kang S."/>
            <person name="Nam J.J."/>
            <person name="Kim Y.J."/>
        </authorList>
    </citation>
    <scope>NUCLEOTIDE SEQUENCE [LARGE SCALE GENOMIC DNA]</scope>
    <source>
        <strain evidence="5 6">EPI-7</strain>
    </source>
</reference>
<keyword evidence="6" id="KW-1185">Reference proteome</keyword>
<dbReference type="PROSITE" id="PS51118">
    <property type="entry name" value="HTH_HXLR"/>
    <property type="match status" value="1"/>
</dbReference>
<evidence type="ECO:0000256" key="3">
    <source>
        <dbReference type="ARBA" id="ARBA00023163"/>
    </source>
</evidence>
<dbReference type="OrthoDB" id="9792527at2"/>
<dbReference type="GO" id="GO:0003677">
    <property type="term" value="F:DNA binding"/>
    <property type="evidence" value="ECO:0007669"/>
    <property type="project" value="UniProtKB-KW"/>
</dbReference>
<dbReference type="PANTHER" id="PTHR33204:SF18">
    <property type="entry name" value="TRANSCRIPTIONAL REGULATORY PROTEIN"/>
    <property type="match status" value="1"/>
</dbReference>
<dbReference type="Pfam" id="PF01638">
    <property type="entry name" value="HxlR"/>
    <property type="match status" value="1"/>
</dbReference>
<dbReference type="AlphaFoldDB" id="A0A7L4YNT5"/>
<evidence type="ECO:0000256" key="2">
    <source>
        <dbReference type="ARBA" id="ARBA00023125"/>
    </source>
</evidence>
<gene>
    <name evidence="5" type="ORF">EK0264_10850</name>
</gene>
<dbReference type="InterPro" id="IPR036390">
    <property type="entry name" value="WH_DNA-bd_sf"/>
</dbReference>
<dbReference type="InterPro" id="IPR036388">
    <property type="entry name" value="WH-like_DNA-bd_sf"/>
</dbReference>
<organism evidence="5 6">
    <name type="scientific">Epidermidibacterium keratini</name>
    <dbReference type="NCBI Taxonomy" id="1891644"/>
    <lineage>
        <taxon>Bacteria</taxon>
        <taxon>Bacillati</taxon>
        <taxon>Actinomycetota</taxon>
        <taxon>Actinomycetes</taxon>
        <taxon>Sporichthyales</taxon>
        <taxon>Sporichthyaceae</taxon>
        <taxon>Epidermidibacterium</taxon>
    </lineage>
</organism>
<sequence length="214" mass="23493">MASSTPAPQPARSYRQFCPVAAGMDILGDRWVLLIVRELVFGERRFTDLRRALPGLAPNLLSDRLRRMHEQGLISTPDDHAGYELTDRGRAATPVLAAYARFGADYLDFAHPDATEPAAMDAQRTAQAFLMSWIRPGSPRMRVRLSVPDGSQIDIVVDGHRSTLTEPAGEPDLAVRTDAPHLAAVRGRDEPLGAEYDGSPEAIEKFERTFALSA</sequence>
<accession>A0A7L4YNT5</accession>